<dbReference type="EC" id="2.3.2.27" evidence="3"/>
<dbReference type="InterPro" id="IPR045210">
    <property type="entry name" value="RING-Ubox_PUB"/>
</dbReference>
<dbReference type="OrthoDB" id="6252103at2759"/>
<evidence type="ECO:0000256" key="6">
    <source>
        <dbReference type="SAM" id="MobiDB-lite"/>
    </source>
</evidence>
<dbReference type="PANTHER" id="PTHR47446:SF2">
    <property type="entry name" value="RING-TYPE E3 UBIQUITIN TRANSFERASE"/>
    <property type="match status" value="1"/>
</dbReference>
<dbReference type="InterPro" id="IPR056512">
    <property type="entry name" value="LIN_N"/>
</dbReference>
<dbReference type="Pfam" id="PF23628">
    <property type="entry name" value="ARM_LIN_C"/>
    <property type="match status" value="1"/>
</dbReference>
<dbReference type="InterPro" id="IPR055566">
    <property type="entry name" value="ARM_LIN"/>
</dbReference>
<dbReference type="Pfam" id="PF23568">
    <property type="entry name" value="ARM_LIN"/>
    <property type="match status" value="1"/>
</dbReference>
<dbReference type="InterPro" id="IPR001680">
    <property type="entry name" value="WD40_rpt"/>
</dbReference>
<evidence type="ECO:0000313" key="9">
    <source>
        <dbReference type="Proteomes" id="UP000652761"/>
    </source>
</evidence>
<comment type="catalytic activity">
    <reaction evidence="1">
        <text>S-ubiquitinyl-[E2 ubiquitin-conjugating enzyme]-L-cysteine + [acceptor protein]-L-lysine = [E2 ubiquitin-conjugating enzyme]-L-cysteine + N(6)-ubiquitinyl-[acceptor protein]-L-lysine.</text>
        <dbReference type="EC" id="2.3.2.27"/>
    </reaction>
</comment>
<dbReference type="PROSITE" id="PS50294">
    <property type="entry name" value="WD_REPEATS_REGION"/>
    <property type="match status" value="2"/>
</dbReference>
<evidence type="ECO:0000256" key="3">
    <source>
        <dbReference type="ARBA" id="ARBA00012483"/>
    </source>
</evidence>
<organism evidence="8 9">
    <name type="scientific">Colocasia esculenta</name>
    <name type="common">Wild taro</name>
    <name type="synonym">Arum esculentum</name>
    <dbReference type="NCBI Taxonomy" id="4460"/>
    <lineage>
        <taxon>Eukaryota</taxon>
        <taxon>Viridiplantae</taxon>
        <taxon>Streptophyta</taxon>
        <taxon>Embryophyta</taxon>
        <taxon>Tracheophyta</taxon>
        <taxon>Spermatophyta</taxon>
        <taxon>Magnoliopsida</taxon>
        <taxon>Liliopsida</taxon>
        <taxon>Araceae</taxon>
        <taxon>Aroideae</taxon>
        <taxon>Colocasieae</taxon>
        <taxon>Colocasia</taxon>
    </lineage>
</organism>
<dbReference type="UniPathway" id="UPA00143"/>
<dbReference type="Gene3D" id="1.25.10.10">
    <property type="entry name" value="Leucine-rich Repeat Variant"/>
    <property type="match status" value="1"/>
</dbReference>
<dbReference type="PANTHER" id="PTHR47446">
    <property type="entry name" value="RING-TYPE E3 UBIQUITIN TRANSFERASE"/>
    <property type="match status" value="1"/>
</dbReference>
<dbReference type="Pfam" id="PF00400">
    <property type="entry name" value="WD40"/>
    <property type="match status" value="2"/>
</dbReference>
<feature type="compositionally biased region" description="Polar residues" evidence="6">
    <location>
        <begin position="325"/>
        <end position="342"/>
    </location>
</feature>
<dbReference type="Pfam" id="PF23654">
    <property type="entry name" value="ARM_LIN_2nd"/>
    <property type="match status" value="1"/>
</dbReference>
<dbReference type="SUPFAM" id="SSF57850">
    <property type="entry name" value="RING/U-box"/>
    <property type="match status" value="1"/>
</dbReference>
<evidence type="ECO:0000256" key="2">
    <source>
        <dbReference type="ARBA" id="ARBA00004906"/>
    </source>
</evidence>
<reference evidence="8" key="1">
    <citation type="submission" date="2017-07" db="EMBL/GenBank/DDBJ databases">
        <title>Taro Niue Genome Assembly and Annotation.</title>
        <authorList>
            <person name="Atibalentja N."/>
            <person name="Keating K."/>
            <person name="Fields C.J."/>
        </authorList>
    </citation>
    <scope>NUCLEOTIDE SEQUENCE</scope>
    <source>
        <strain evidence="8">Niue_2</strain>
        <tissue evidence="8">Leaf</tissue>
    </source>
</reference>
<dbReference type="SUPFAM" id="SSF50978">
    <property type="entry name" value="WD40 repeat-like"/>
    <property type="match status" value="1"/>
</dbReference>
<dbReference type="SMART" id="SM00504">
    <property type="entry name" value="Ubox"/>
    <property type="match status" value="1"/>
</dbReference>
<dbReference type="Gene3D" id="3.30.40.10">
    <property type="entry name" value="Zinc/RING finger domain, C3HC4 (zinc finger)"/>
    <property type="match status" value="1"/>
</dbReference>
<sequence>MAPIVGVRPAHVLRRISAFLHEPSSHPDLRRRILASARRRLPQSADATALAAAFAILEEATFKPSPPSLNACEQLLASLSRSCPLSALLLSLVHALRRRPVDAARSLLDLFTLDPSAAREELAPSVFEDLFVPHLLPVLRCFADEKCRILEEHSPGRPPPAGGDDSERGSASTEAAAAMSLLSTMSPRQAAQLKELEKSYEQVLDENTRRLAAYLKAVLENSAGSLEPPELMSLVVKSVSGAGYSLEEDVIEGPEVEEAEEMAIKTSIRRYNPIWSGADNSVDFLSTGFICPSVPMKSMPTHPQRIPANLVISQNPAGGAEEPPNMNSNSGPSFSSDFNSEDTCTCSDSGVENVFVLQEENTELALFDALQIQLHRQEQPSEESTCQEKPSLFLPLPFCSSADPSMVDMDTILSSGKQTPPKDFICPITNHLFDDPVTLETGQTYERKAIQEWLDRGNSTCPITRQRLQTTELPKTNYVLKRLIASWQEQNHCPTPIQTEDAPPRNCKSDAVTEPPPSPTSVINQTTMDGAAVDLPLAISQLCTSEVLCESEAAVLQIELFWREAIRGRGFPTLLSAPAVVNGFVEILFNSVDSRVLRGTLYLLCELASRDKSVVKILTRVDSDAECVVALFKKGIMEAAVLVYLLKPSLERLFYLDMVDALLKAVKNNEEDLYPMIMASKSASLLLLGQIIRGMDDENISNMTKVLVSENVLEAIIECLRSDLMEQKLAAVGILLKCMEKERNCRNIIADKAELTPILDSFFKLGDRGRFQIISFFSELVKLNRRTFSKRLLHVIKDQAAFSMMHTLLNYLQTSSKDQTPIVAGLLLQLDILTEPRKMSMYREEAIDALISSLRDTEFPDHQIAAAEVILDLQGRFSSSGQPLARAFLLKRAGISRSHRTSMRSENMGHALEESEDFMEEEKAADAWERKMAFVLATHEFGLLFEALGEGLRGKSRKLFSTCLVSASWLAHMLSVLPDTGIRGAARLCLLNDFIEIFKSEKDSDDKALALVALRSFMHEPDGLQDLTLHVKDILKILRDLKKSSVLAYDMLKLFTEDQDSSIDLWKYKELAYVDCGMHGEVVSVVYFKGRIYSGHTDGTIKVWSGTGSVLHLIQQIQEHTKAVTSLEVSHISGKLYSGSLDKTVRVWSTEDEEIQCLEVHDTKDQVHNLTLGGNIACFIPQGAGIKVLSWNGGSKLLNSNKYVRCLSLVQGKLYCGCHDSSIQEIDLATGTLATIQVGSRKLLGKSSPIYALEIHDGLLYSAGPSLDGTTVKIRSTSDGHEAGSLASSMEVRSMALSKDLIYLGCKAGFVEIWSKEKLARVGTLQTGTGGRVQCMAVDSDGEVLIAGTSDGRLQAWGLS</sequence>
<dbReference type="SUPFAM" id="SSF48371">
    <property type="entry name" value="ARM repeat"/>
    <property type="match status" value="1"/>
</dbReference>
<comment type="pathway">
    <text evidence="2">Protein modification; protein ubiquitination.</text>
</comment>
<dbReference type="GO" id="GO:0016567">
    <property type="term" value="P:protein ubiquitination"/>
    <property type="evidence" value="ECO:0007669"/>
    <property type="project" value="UniProtKB-UniPathway"/>
</dbReference>
<keyword evidence="5" id="KW-0853">WD repeat</keyword>
<keyword evidence="4" id="KW-0808">Transferase</keyword>
<proteinExistence type="predicted"/>
<keyword evidence="9" id="KW-1185">Reference proteome</keyword>
<dbReference type="InterPro" id="IPR016024">
    <property type="entry name" value="ARM-type_fold"/>
</dbReference>
<evidence type="ECO:0000313" key="8">
    <source>
        <dbReference type="EMBL" id="MQM09547.1"/>
    </source>
</evidence>
<dbReference type="EMBL" id="NMUH01004407">
    <property type="protein sequence ID" value="MQM09547.1"/>
    <property type="molecule type" value="Genomic_DNA"/>
</dbReference>
<feature type="region of interest" description="Disordered" evidence="6">
    <location>
        <begin position="152"/>
        <end position="174"/>
    </location>
</feature>
<dbReference type="InterPro" id="IPR056514">
    <property type="entry name" value="ARM_LIN_2nd"/>
</dbReference>
<protein>
    <recommendedName>
        <fullName evidence="3">RING-type E3 ubiquitin transferase</fullName>
        <ecNumber evidence="3">2.3.2.27</ecNumber>
    </recommendedName>
</protein>
<feature type="repeat" description="WD" evidence="5">
    <location>
        <begin position="1326"/>
        <end position="1360"/>
    </location>
</feature>
<gene>
    <name evidence="8" type="ORF">Taro_042426</name>
</gene>
<dbReference type="InterPro" id="IPR013083">
    <property type="entry name" value="Znf_RING/FYVE/PHD"/>
</dbReference>
<evidence type="ECO:0000256" key="1">
    <source>
        <dbReference type="ARBA" id="ARBA00000900"/>
    </source>
</evidence>
<dbReference type="InterPro" id="IPR011989">
    <property type="entry name" value="ARM-like"/>
</dbReference>
<dbReference type="InterPro" id="IPR052858">
    <property type="entry name" value="E3_ubiquitin-ligase_LIN"/>
</dbReference>
<dbReference type="Proteomes" id="UP000652761">
    <property type="component" value="Unassembled WGS sequence"/>
</dbReference>
<feature type="domain" description="U-box" evidence="7">
    <location>
        <begin position="419"/>
        <end position="494"/>
    </location>
</feature>
<dbReference type="InterPro" id="IPR015943">
    <property type="entry name" value="WD40/YVTN_repeat-like_dom_sf"/>
</dbReference>
<dbReference type="InterPro" id="IPR003613">
    <property type="entry name" value="Ubox_domain"/>
</dbReference>
<dbReference type="Pfam" id="PF04564">
    <property type="entry name" value="U-box"/>
    <property type="match status" value="1"/>
</dbReference>
<dbReference type="PROSITE" id="PS51698">
    <property type="entry name" value="U_BOX"/>
    <property type="match status" value="1"/>
</dbReference>
<feature type="region of interest" description="Disordered" evidence="6">
    <location>
        <begin position="496"/>
        <end position="520"/>
    </location>
</feature>
<dbReference type="PROSITE" id="PS50082">
    <property type="entry name" value="WD_REPEATS_2"/>
    <property type="match status" value="2"/>
</dbReference>
<accession>A0A843WNY5</accession>
<dbReference type="GO" id="GO:0061630">
    <property type="term" value="F:ubiquitin protein ligase activity"/>
    <property type="evidence" value="ECO:0007669"/>
    <property type="project" value="UniProtKB-EC"/>
</dbReference>
<evidence type="ECO:0000259" key="7">
    <source>
        <dbReference type="PROSITE" id="PS51698"/>
    </source>
</evidence>
<dbReference type="SMART" id="SM00320">
    <property type="entry name" value="WD40"/>
    <property type="match status" value="5"/>
</dbReference>
<feature type="region of interest" description="Disordered" evidence="6">
    <location>
        <begin position="315"/>
        <end position="342"/>
    </location>
</feature>
<dbReference type="Gene3D" id="2.130.10.10">
    <property type="entry name" value="YVTN repeat-like/Quinoprotein amine dehydrogenase"/>
    <property type="match status" value="2"/>
</dbReference>
<dbReference type="InterPro" id="IPR036322">
    <property type="entry name" value="WD40_repeat_dom_sf"/>
</dbReference>
<feature type="repeat" description="WD" evidence="5">
    <location>
        <begin position="1117"/>
        <end position="1154"/>
    </location>
</feature>
<dbReference type="CDD" id="cd16664">
    <property type="entry name" value="RING-Ubox_PUB"/>
    <property type="match status" value="1"/>
</dbReference>
<comment type="caution">
    <text evidence="8">The sequence shown here is derived from an EMBL/GenBank/DDBJ whole genome shotgun (WGS) entry which is preliminary data.</text>
</comment>
<name>A0A843WNY5_COLES</name>
<evidence type="ECO:0000256" key="4">
    <source>
        <dbReference type="ARBA" id="ARBA00022679"/>
    </source>
</evidence>
<evidence type="ECO:0000256" key="5">
    <source>
        <dbReference type="PROSITE-ProRule" id="PRU00221"/>
    </source>
</evidence>